<sequence length="114" mass="12840">MSPSFTTSNELSHGNHFTTFQQTQSSSLTHSTQDTPILYTFAPLKAPMVTHHPPPVYTYVVGPPITKVQEFHHQDVNHHVEIENDTKSIDVEMMSTKMKSLEDSMRGLHGFDSS</sequence>
<reference evidence="2 3" key="1">
    <citation type="submission" date="2024-02" db="EMBL/GenBank/DDBJ databases">
        <title>de novo genome assembly of Solanum bulbocastanum strain 11H21.</title>
        <authorList>
            <person name="Hosaka A.J."/>
        </authorList>
    </citation>
    <scope>NUCLEOTIDE SEQUENCE [LARGE SCALE GENOMIC DNA]</scope>
    <source>
        <tissue evidence="2">Young leaves</tissue>
    </source>
</reference>
<dbReference type="AlphaFoldDB" id="A0AAN8Y2W3"/>
<name>A0AAN8Y2W3_SOLBU</name>
<evidence type="ECO:0000313" key="2">
    <source>
        <dbReference type="EMBL" id="KAK6777640.1"/>
    </source>
</evidence>
<evidence type="ECO:0000313" key="3">
    <source>
        <dbReference type="Proteomes" id="UP001371456"/>
    </source>
</evidence>
<keyword evidence="3" id="KW-1185">Reference proteome</keyword>
<comment type="caution">
    <text evidence="2">The sequence shown here is derived from an EMBL/GenBank/DDBJ whole genome shotgun (WGS) entry which is preliminary data.</text>
</comment>
<feature type="compositionally biased region" description="Low complexity" evidence="1">
    <location>
        <begin position="18"/>
        <end position="31"/>
    </location>
</feature>
<accession>A0AAN8Y2W3</accession>
<protein>
    <submittedName>
        <fullName evidence="2">Uncharacterized protein</fullName>
    </submittedName>
</protein>
<feature type="compositionally biased region" description="Polar residues" evidence="1">
    <location>
        <begin position="1"/>
        <end position="17"/>
    </location>
</feature>
<organism evidence="2 3">
    <name type="scientific">Solanum bulbocastanum</name>
    <name type="common">Wild potato</name>
    <dbReference type="NCBI Taxonomy" id="147425"/>
    <lineage>
        <taxon>Eukaryota</taxon>
        <taxon>Viridiplantae</taxon>
        <taxon>Streptophyta</taxon>
        <taxon>Embryophyta</taxon>
        <taxon>Tracheophyta</taxon>
        <taxon>Spermatophyta</taxon>
        <taxon>Magnoliopsida</taxon>
        <taxon>eudicotyledons</taxon>
        <taxon>Gunneridae</taxon>
        <taxon>Pentapetalae</taxon>
        <taxon>asterids</taxon>
        <taxon>lamiids</taxon>
        <taxon>Solanales</taxon>
        <taxon>Solanaceae</taxon>
        <taxon>Solanoideae</taxon>
        <taxon>Solaneae</taxon>
        <taxon>Solanum</taxon>
    </lineage>
</organism>
<gene>
    <name evidence="2" type="ORF">RDI58_024358</name>
</gene>
<proteinExistence type="predicted"/>
<dbReference type="Proteomes" id="UP001371456">
    <property type="component" value="Unassembled WGS sequence"/>
</dbReference>
<evidence type="ECO:0000256" key="1">
    <source>
        <dbReference type="SAM" id="MobiDB-lite"/>
    </source>
</evidence>
<dbReference type="EMBL" id="JBANQN010000010">
    <property type="protein sequence ID" value="KAK6777640.1"/>
    <property type="molecule type" value="Genomic_DNA"/>
</dbReference>
<feature type="region of interest" description="Disordered" evidence="1">
    <location>
        <begin position="1"/>
        <end position="31"/>
    </location>
</feature>